<evidence type="ECO:0000313" key="2">
    <source>
        <dbReference type="EMBL" id="CAE0274602.1"/>
    </source>
</evidence>
<proteinExistence type="predicted"/>
<sequence>MLLRRTLLLVRTRLTSIPRCQQLRNIRIPGAAGREGPKVAKFSQRANVEEPVSETKVRKVFNFGLKYGPTLFKVVSATIANGPKVLFGLLVCGSAGYLYYLKNYYGIQYDNFKSGVSDKLKGAKNKVSESLDSLKASANAARERAGQSVDSARNTVRGSYEKVSSTIEDMNPFPAIAERSSAVKDKIVKSTEQVADKVSELKGRWSSTTDSRDKPSEPSVPLSEQLNALKQKAVDKLPSFGLKPVDEVMTGNPGIQADKVDETLTDDTAVGKGDKVQEGIASKVADIKDKWFNRSKDSGEK</sequence>
<gene>
    <name evidence="2" type="ORF">SELO1098_LOCUS3429</name>
</gene>
<reference evidence="2" key="1">
    <citation type="submission" date="2021-01" db="EMBL/GenBank/DDBJ databases">
        <authorList>
            <person name="Corre E."/>
            <person name="Pelletier E."/>
            <person name="Niang G."/>
            <person name="Scheremetjew M."/>
            <person name="Finn R."/>
            <person name="Kale V."/>
            <person name="Holt S."/>
            <person name="Cochrane G."/>
            <person name="Meng A."/>
            <person name="Brown T."/>
            <person name="Cohen L."/>
        </authorList>
    </citation>
    <scope>NUCLEOTIDE SEQUENCE</scope>
    <source>
        <strain evidence="2">CCAP 955/1</strain>
    </source>
</reference>
<protein>
    <submittedName>
        <fullName evidence="2">Uncharacterized protein</fullName>
    </submittedName>
</protein>
<dbReference type="AlphaFoldDB" id="A0A7S3M0H4"/>
<feature type="region of interest" description="Disordered" evidence="1">
    <location>
        <begin position="201"/>
        <end position="221"/>
    </location>
</feature>
<name>A0A7S3M0H4_9STRA</name>
<dbReference type="EMBL" id="HBIC01006569">
    <property type="protein sequence ID" value="CAE0274602.1"/>
    <property type="molecule type" value="Transcribed_RNA"/>
</dbReference>
<organism evidence="2">
    <name type="scientific">Spumella elongata</name>
    <dbReference type="NCBI Taxonomy" id="89044"/>
    <lineage>
        <taxon>Eukaryota</taxon>
        <taxon>Sar</taxon>
        <taxon>Stramenopiles</taxon>
        <taxon>Ochrophyta</taxon>
        <taxon>Chrysophyceae</taxon>
        <taxon>Chromulinales</taxon>
        <taxon>Chromulinaceae</taxon>
        <taxon>Spumella</taxon>
    </lineage>
</organism>
<accession>A0A7S3M0H4</accession>
<evidence type="ECO:0000256" key="1">
    <source>
        <dbReference type="SAM" id="MobiDB-lite"/>
    </source>
</evidence>